<dbReference type="InterPro" id="IPR036047">
    <property type="entry name" value="F-box-like_dom_sf"/>
</dbReference>
<evidence type="ECO:0000259" key="1">
    <source>
        <dbReference type="Pfam" id="PF12937"/>
    </source>
</evidence>
<organism evidence="2 3">
    <name type="scientific">Collybia nuda</name>
    <dbReference type="NCBI Taxonomy" id="64659"/>
    <lineage>
        <taxon>Eukaryota</taxon>
        <taxon>Fungi</taxon>
        <taxon>Dikarya</taxon>
        <taxon>Basidiomycota</taxon>
        <taxon>Agaricomycotina</taxon>
        <taxon>Agaricomycetes</taxon>
        <taxon>Agaricomycetidae</taxon>
        <taxon>Agaricales</taxon>
        <taxon>Tricholomatineae</taxon>
        <taxon>Clitocybaceae</taxon>
        <taxon>Collybia</taxon>
    </lineage>
</organism>
<dbReference type="InterPro" id="IPR001810">
    <property type="entry name" value="F-box_dom"/>
</dbReference>
<dbReference type="Proteomes" id="UP000807353">
    <property type="component" value="Unassembled WGS sequence"/>
</dbReference>
<dbReference type="Pfam" id="PF12937">
    <property type="entry name" value="F-box-like"/>
    <property type="match status" value="1"/>
</dbReference>
<dbReference type="Gene3D" id="1.20.1280.50">
    <property type="match status" value="1"/>
</dbReference>
<reference evidence="2" key="1">
    <citation type="submission" date="2020-11" db="EMBL/GenBank/DDBJ databases">
        <authorList>
            <consortium name="DOE Joint Genome Institute"/>
            <person name="Ahrendt S."/>
            <person name="Riley R."/>
            <person name="Andreopoulos W."/>
            <person name="Labutti K."/>
            <person name="Pangilinan J."/>
            <person name="Ruiz-Duenas F.J."/>
            <person name="Barrasa J.M."/>
            <person name="Sanchez-Garcia M."/>
            <person name="Camarero S."/>
            <person name="Miyauchi S."/>
            <person name="Serrano A."/>
            <person name="Linde D."/>
            <person name="Babiker R."/>
            <person name="Drula E."/>
            <person name="Ayuso-Fernandez I."/>
            <person name="Pacheco R."/>
            <person name="Padilla G."/>
            <person name="Ferreira P."/>
            <person name="Barriuso J."/>
            <person name="Kellner H."/>
            <person name="Castanera R."/>
            <person name="Alfaro M."/>
            <person name="Ramirez L."/>
            <person name="Pisabarro A.G."/>
            <person name="Kuo A."/>
            <person name="Tritt A."/>
            <person name="Lipzen A."/>
            <person name="He G."/>
            <person name="Yan M."/>
            <person name="Ng V."/>
            <person name="Cullen D."/>
            <person name="Martin F."/>
            <person name="Rosso M.-N."/>
            <person name="Henrissat B."/>
            <person name="Hibbett D."/>
            <person name="Martinez A.T."/>
            <person name="Grigoriev I.V."/>
        </authorList>
    </citation>
    <scope>NUCLEOTIDE SEQUENCE</scope>
    <source>
        <strain evidence="2">CBS 247.69</strain>
    </source>
</reference>
<name>A0A9P5Y4I0_9AGAR</name>
<accession>A0A9P5Y4I0</accession>
<evidence type="ECO:0000313" key="3">
    <source>
        <dbReference type="Proteomes" id="UP000807353"/>
    </source>
</evidence>
<dbReference type="EMBL" id="MU150290">
    <property type="protein sequence ID" value="KAF9461045.1"/>
    <property type="molecule type" value="Genomic_DNA"/>
</dbReference>
<keyword evidence="3" id="KW-1185">Reference proteome</keyword>
<comment type="caution">
    <text evidence="2">The sequence shown here is derived from an EMBL/GenBank/DDBJ whole genome shotgun (WGS) entry which is preliminary data.</text>
</comment>
<dbReference type="AlphaFoldDB" id="A0A9P5Y4I0"/>
<sequence length="386" mass="44287">MKAEEWTDANRIEELEHRATSSNELLSDKEQLLLRNLIIGAEGYIKYLEEDILRPVIDLQTCRVEALCRIERLRTGTAIHRKVPSEILLEIFMESIGVSRVYLPPSRMHSIWSLMQVCSRWRQIILSAPVFWKEIQVLDSRKQESLNVLIHDIFSHRGGGCLISYQPPFIANEHIWNDFLDLIKTHPERLKHIEFVFGDYSPSFIHDTLPITLNQLELIWIVLQSRGIYNGHPPSMNFFKSKSIREATIFTQDQCLKPGWLDHISLPWSQLTELTIDSITTTALIPVLRECAILVECTVMIQWHEYSQATPGEPQIHLDYLQSLTFLPPAGSRSIQSLIDLLTVPALKTLSFKDKNLNESLAESINRTIVRSRCSPDLLNSGTIGI</sequence>
<proteinExistence type="predicted"/>
<feature type="domain" description="F-box" evidence="1">
    <location>
        <begin position="83"/>
        <end position="135"/>
    </location>
</feature>
<gene>
    <name evidence="2" type="ORF">BDZ94DRAFT_1264735</name>
</gene>
<dbReference type="OrthoDB" id="3365698at2759"/>
<dbReference type="SUPFAM" id="SSF81383">
    <property type="entry name" value="F-box domain"/>
    <property type="match status" value="1"/>
</dbReference>
<protein>
    <recommendedName>
        <fullName evidence="1">F-box domain-containing protein</fullName>
    </recommendedName>
</protein>
<evidence type="ECO:0000313" key="2">
    <source>
        <dbReference type="EMBL" id="KAF9461045.1"/>
    </source>
</evidence>